<reference evidence="7" key="2">
    <citation type="submission" date="2021-08" db="EMBL/GenBank/DDBJ databases">
        <authorList>
            <person name="Tani A."/>
            <person name="Ola A."/>
            <person name="Ogura Y."/>
            <person name="Katsura K."/>
            <person name="Hayashi T."/>
        </authorList>
    </citation>
    <scope>NUCLEOTIDE SEQUENCE</scope>
    <source>
        <strain evidence="7">DSM 17168</strain>
    </source>
</reference>
<evidence type="ECO:0008006" key="9">
    <source>
        <dbReference type="Google" id="ProtNLM"/>
    </source>
</evidence>
<comment type="subcellular location">
    <subcellularLocation>
        <location evidence="1">Membrane</location>
        <topology evidence="1">Multi-pass membrane protein</topology>
    </subcellularLocation>
</comment>
<protein>
    <recommendedName>
        <fullName evidence="9">Ceramidase</fullName>
    </recommendedName>
</protein>
<comment type="caution">
    <text evidence="7">The sequence shown here is derived from an EMBL/GenBank/DDBJ whole genome shotgun (WGS) entry which is preliminary data.</text>
</comment>
<evidence type="ECO:0000256" key="4">
    <source>
        <dbReference type="ARBA" id="ARBA00022989"/>
    </source>
</evidence>
<evidence type="ECO:0000256" key="6">
    <source>
        <dbReference type="SAM" id="Phobius"/>
    </source>
</evidence>
<keyword evidence="3" id="KW-0378">Hydrolase</keyword>
<sequence>MDWWEPVRAYCERTGAGFWDEPLNALSNGAFLIAAALLLRRERRAAAPDPVARALAGLVGLIGIGSFLFHTLAVRWAELADVLPIALFIHVYFFLALHRLLGLRAAVAFSLTLLFAGAAAAFEPALSALAGRPLGPATNDSIAYAPALLALLGIGAILRAGTPNRRAAGTALIGIAGLFLVSLTARTLDPVLCPVLPTGTHGLWHLLNAGVLYGLVRTASRFRAAGRREGAPALSA</sequence>
<keyword evidence="5 6" id="KW-0472">Membrane</keyword>
<dbReference type="InterPro" id="IPR008901">
    <property type="entry name" value="ACER"/>
</dbReference>
<feature type="transmembrane region" description="Helical" evidence="6">
    <location>
        <begin position="142"/>
        <end position="160"/>
    </location>
</feature>
<feature type="transmembrane region" description="Helical" evidence="6">
    <location>
        <begin position="167"/>
        <end position="183"/>
    </location>
</feature>
<organism evidence="7 8">
    <name type="scientific">Methylobacterium isbiliense</name>
    <dbReference type="NCBI Taxonomy" id="315478"/>
    <lineage>
        <taxon>Bacteria</taxon>
        <taxon>Pseudomonadati</taxon>
        <taxon>Pseudomonadota</taxon>
        <taxon>Alphaproteobacteria</taxon>
        <taxon>Hyphomicrobiales</taxon>
        <taxon>Methylobacteriaceae</taxon>
        <taxon>Methylobacterium</taxon>
    </lineage>
</organism>
<feature type="transmembrane region" description="Helical" evidence="6">
    <location>
        <begin position="22"/>
        <end position="39"/>
    </location>
</feature>
<feature type="transmembrane region" description="Helical" evidence="6">
    <location>
        <begin position="51"/>
        <end position="70"/>
    </location>
</feature>
<name>A0ABQ4S571_9HYPH</name>
<accession>A0ABQ4S571</accession>
<evidence type="ECO:0000313" key="8">
    <source>
        <dbReference type="Proteomes" id="UP001055153"/>
    </source>
</evidence>
<feature type="transmembrane region" description="Helical" evidence="6">
    <location>
        <begin position="102"/>
        <end position="122"/>
    </location>
</feature>
<reference evidence="7" key="1">
    <citation type="journal article" date="2021" name="Front. Microbiol.">
        <title>Comprehensive Comparative Genomics and Phenotyping of Methylobacterium Species.</title>
        <authorList>
            <person name="Alessa O."/>
            <person name="Ogura Y."/>
            <person name="Fujitani Y."/>
            <person name="Takami H."/>
            <person name="Hayashi T."/>
            <person name="Sahin N."/>
            <person name="Tani A."/>
        </authorList>
    </citation>
    <scope>NUCLEOTIDE SEQUENCE</scope>
    <source>
        <strain evidence="7">DSM 17168</strain>
    </source>
</reference>
<evidence type="ECO:0000313" key="7">
    <source>
        <dbReference type="EMBL" id="GJD98229.1"/>
    </source>
</evidence>
<dbReference type="EMBL" id="BPQQ01000002">
    <property type="protein sequence ID" value="GJD98229.1"/>
    <property type="molecule type" value="Genomic_DNA"/>
</dbReference>
<gene>
    <name evidence="7" type="ORF">GMJLKIPL_0136</name>
</gene>
<evidence type="ECO:0000256" key="2">
    <source>
        <dbReference type="ARBA" id="ARBA00022692"/>
    </source>
</evidence>
<proteinExistence type="predicted"/>
<dbReference type="RefSeq" id="WP_238233188.1">
    <property type="nucleotide sequence ID" value="NZ_BPQQ01000002.1"/>
</dbReference>
<evidence type="ECO:0000256" key="5">
    <source>
        <dbReference type="ARBA" id="ARBA00023136"/>
    </source>
</evidence>
<keyword evidence="4 6" id="KW-1133">Transmembrane helix</keyword>
<feature type="transmembrane region" description="Helical" evidence="6">
    <location>
        <begin position="203"/>
        <end position="220"/>
    </location>
</feature>
<evidence type="ECO:0000256" key="1">
    <source>
        <dbReference type="ARBA" id="ARBA00004141"/>
    </source>
</evidence>
<keyword evidence="8" id="KW-1185">Reference proteome</keyword>
<keyword evidence="2 6" id="KW-0812">Transmembrane</keyword>
<feature type="transmembrane region" description="Helical" evidence="6">
    <location>
        <begin position="76"/>
        <end position="95"/>
    </location>
</feature>
<evidence type="ECO:0000256" key="3">
    <source>
        <dbReference type="ARBA" id="ARBA00022801"/>
    </source>
</evidence>
<dbReference type="Proteomes" id="UP001055153">
    <property type="component" value="Unassembled WGS sequence"/>
</dbReference>
<dbReference type="Pfam" id="PF05875">
    <property type="entry name" value="Ceramidase"/>
    <property type="match status" value="1"/>
</dbReference>